<accession>A0ABT4L4S6</accession>
<evidence type="ECO:0000259" key="2">
    <source>
        <dbReference type="Pfam" id="PF00534"/>
    </source>
</evidence>
<keyword evidence="1 3" id="KW-0808">Transferase</keyword>
<proteinExistence type="predicted"/>
<dbReference type="EC" id="2.4.-.-" evidence="3"/>
<dbReference type="PANTHER" id="PTHR46401">
    <property type="entry name" value="GLYCOSYLTRANSFERASE WBBK-RELATED"/>
    <property type="match status" value="1"/>
</dbReference>
<dbReference type="Gene3D" id="3.40.50.2000">
    <property type="entry name" value="Glycogen Phosphorylase B"/>
    <property type="match status" value="1"/>
</dbReference>
<dbReference type="InterPro" id="IPR001296">
    <property type="entry name" value="Glyco_trans_1"/>
</dbReference>
<dbReference type="SUPFAM" id="SSF53756">
    <property type="entry name" value="UDP-Glycosyltransferase/glycogen phosphorylase"/>
    <property type="match status" value="1"/>
</dbReference>
<dbReference type="EMBL" id="JAPWGM010000001">
    <property type="protein sequence ID" value="MCZ4242915.1"/>
    <property type="molecule type" value="Genomic_DNA"/>
</dbReference>
<evidence type="ECO:0000313" key="3">
    <source>
        <dbReference type="EMBL" id="MCZ4242915.1"/>
    </source>
</evidence>
<gene>
    <name evidence="3" type="ORF">O0955_02780</name>
</gene>
<evidence type="ECO:0000256" key="1">
    <source>
        <dbReference type="ARBA" id="ARBA00022679"/>
    </source>
</evidence>
<evidence type="ECO:0000313" key="4">
    <source>
        <dbReference type="Proteomes" id="UP001144347"/>
    </source>
</evidence>
<reference evidence="3" key="1">
    <citation type="submission" date="2022-12" db="EMBL/GenBank/DDBJ databases">
        <title>Genome sequence of HCMS5-2.</title>
        <authorList>
            <person name="Woo H."/>
        </authorList>
    </citation>
    <scope>NUCLEOTIDE SEQUENCE</scope>
    <source>
        <strain evidence="3">HCMS5-2</strain>
    </source>
</reference>
<name>A0ABT4L4S6_9SPHI</name>
<dbReference type="Pfam" id="PF00534">
    <property type="entry name" value="Glycos_transf_1"/>
    <property type="match status" value="1"/>
</dbReference>
<keyword evidence="3" id="KW-0328">Glycosyltransferase</keyword>
<keyword evidence="4" id="KW-1185">Reference proteome</keyword>
<dbReference type="GO" id="GO:0016757">
    <property type="term" value="F:glycosyltransferase activity"/>
    <property type="evidence" value="ECO:0007669"/>
    <property type="project" value="UniProtKB-KW"/>
</dbReference>
<dbReference type="Proteomes" id="UP001144347">
    <property type="component" value="Unassembled WGS sequence"/>
</dbReference>
<sequence length="344" mass="39887">MILLDAIYINQSGGKVLLEYFIKNLIFEQKIFNFFFLFDNRLESGIINEIPVNQRVFLGPTEANRLKFYKKTQNDFSKVFCFANVPPPVKKKKSEVYILFHNALILDSKNKDYSYTTRLSFLLKRQYIRYKNQKDYNWIVQTKNMANLLSKGLSLSINSIKVLPFYESGRFTNVNKQLEINNGNFLYVADGVKQKNHLTLLFAWEYLLDKYNLPISLHLTVPPNFISLITEIKRLQNKGVNIINHGRCNFIEIESLYRNCNTFITPSLTESFGLPIIEAAEAGCKILAADLPYTYDIINPLATFDPNKVEDLAEKIRLAFLESHENKTQLIINNKIKDIINLIT</sequence>
<comment type="caution">
    <text evidence="3">The sequence shown here is derived from an EMBL/GenBank/DDBJ whole genome shotgun (WGS) entry which is preliminary data.</text>
</comment>
<protein>
    <submittedName>
        <fullName evidence="3">Glycosyltransferase</fullName>
        <ecNumber evidence="3">2.4.-.-</ecNumber>
    </submittedName>
</protein>
<dbReference type="PANTHER" id="PTHR46401:SF2">
    <property type="entry name" value="GLYCOSYLTRANSFERASE WBBK-RELATED"/>
    <property type="match status" value="1"/>
</dbReference>
<dbReference type="RefSeq" id="WP_269425998.1">
    <property type="nucleotide sequence ID" value="NZ_JAPWGM010000001.1"/>
</dbReference>
<organism evidence="3 4">
    <name type="scientific">Pedobacter punctiformis</name>
    <dbReference type="NCBI Taxonomy" id="3004097"/>
    <lineage>
        <taxon>Bacteria</taxon>
        <taxon>Pseudomonadati</taxon>
        <taxon>Bacteroidota</taxon>
        <taxon>Sphingobacteriia</taxon>
        <taxon>Sphingobacteriales</taxon>
        <taxon>Sphingobacteriaceae</taxon>
        <taxon>Pedobacter</taxon>
    </lineage>
</organism>
<feature type="domain" description="Glycosyl transferase family 1" evidence="2">
    <location>
        <begin position="184"/>
        <end position="334"/>
    </location>
</feature>